<organism evidence="12 13">
    <name type="scientific">Pyrocoelia pectoralis</name>
    <dbReference type="NCBI Taxonomy" id="417401"/>
    <lineage>
        <taxon>Eukaryota</taxon>
        <taxon>Metazoa</taxon>
        <taxon>Ecdysozoa</taxon>
        <taxon>Arthropoda</taxon>
        <taxon>Hexapoda</taxon>
        <taxon>Insecta</taxon>
        <taxon>Pterygota</taxon>
        <taxon>Neoptera</taxon>
        <taxon>Endopterygota</taxon>
        <taxon>Coleoptera</taxon>
        <taxon>Polyphaga</taxon>
        <taxon>Elateriformia</taxon>
        <taxon>Elateroidea</taxon>
        <taxon>Lampyridae</taxon>
        <taxon>Lampyrinae</taxon>
        <taxon>Pyrocoelia</taxon>
    </lineage>
</organism>
<dbReference type="Pfam" id="PF07687">
    <property type="entry name" value="M20_dimer"/>
    <property type="match status" value="1"/>
</dbReference>
<evidence type="ECO:0000256" key="6">
    <source>
        <dbReference type="ARBA" id="ARBA00022801"/>
    </source>
</evidence>
<evidence type="ECO:0000256" key="8">
    <source>
        <dbReference type="ARBA" id="ARBA00029656"/>
    </source>
</evidence>
<dbReference type="InterPro" id="IPR002933">
    <property type="entry name" value="Peptidase_M20"/>
</dbReference>
<evidence type="ECO:0000256" key="2">
    <source>
        <dbReference type="ARBA" id="ARBA00006247"/>
    </source>
</evidence>
<dbReference type="Pfam" id="PF01546">
    <property type="entry name" value="Peptidase_M20"/>
    <property type="match status" value="1"/>
</dbReference>
<dbReference type="InterPro" id="IPR052083">
    <property type="entry name" value="Aminoacylase-1_M20A"/>
</dbReference>
<keyword evidence="4" id="KW-0963">Cytoplasm</keyword>
<dbReference type="SUPFAM" id="SSF55031">
    <property type="entry name" value="Bacterial exopeptidase dimerisation domain"/>
    <property type="match status" value="1"/>
</dbReference>
<comment type="similarity">
    <text evidence="2">Belongs to the peptidase M20A family.</text>
</comment>
<evidence type="ECO:0000256" key="5">
    <source>
        <dbReference type="ARBA" id="ARBA00022723"/>
    </source>
</evidence>
<comment type="caution">
    <text evidence="12">The sequence shown here is derived from an EMBL/GenBank/DDBJ whole genome shotgun (WGS) entry which is preliminary data.</text>
</comment>
<sequence>MNNTLKELDTIAVENFRQYLRIPSVHPNVNYEPCVEFLEKLSKSIGLQFTVFRDVPDNPTVVVTWMGKDKTLSTIMLNSHMDVVPVFEDKWTHKPFDADIDENGNIYGRGAQDCKCLGIQYLEAIRRLIKNDFQPRRTVHVTFMPDEEVGGGNGAGMCVTTDNFKRLNVGFALDEGGEGVGNTLVVYYGEKKRETITVHCTGQSGHGSSLLENTAGEKLRFILGKFYDYRAEQKKKENEEQRTDNITTLNLTMVKGGVQHNVIPDEFVLGFDARIPPKNVQEFETTINGWCKDAGEGVWIDPSENEAHGSTSLTDSNIFWVAFKKAAREMGFQTDLRILHANTDGRYFRKALIPTIGFSPNLNTPVKAHQNDEFLNINVFLEGIRIYVRIITALADA</sequence>
<feature type="binding site" evidence="10">
    <location>
        <position position="369"/>
    </location>
    <ligand>
        <name>Zn(2+)</name>
        <dbReference type="ChEBI" id="CHEBI:29105"/>
        <label>2</label>
    </ligand>
</feature>
<dbReference type="GO" id="GO:0004046">
    <property type="term" value="F:aminoacylase activity"/>
    <property type="evidence" value="ECO:0007669"/>
    <property type="project" value="UniProtKB-EC"/>
</dbReference>
<dbReference type="PANTHER" id="PTHR45892">
    <property type="entry name" value="AMINOACYLASE-1"/>
    <property type="match status" value="1"/>
</dbReference>
<evidence type="ECO:0000256" key="3">
    <source>
        <dbReference type="ARBA" id="ARBA00011913"/>
    </source>
</evidence>
<dbReference type="PROSITE" id="PS00758">
    <property type="entry name" value="ARGE_DAPE_CPG2_1"/>
    <property type="match status" value="1"/>
</dbReference>
<keyword evidence="5 10" id="KW-0479">Metal-binding</keyword>
<dbReference type="Gene3D" id="3.40.630.10">
    <property type="entry name" value="Zn peptidases"/>
    <property type="match status" value="1"/>
</dbReference>
<feature type="binding site" evidence="10">
    <location>
        <position position="80"/>
    </location>
    <ligand>
        <name>Zn(2+)</name>
        <dbReference type="ChEBI" id="CHEBI:29105"/>
        <label>1</label>
    </ligand>
</feature>
<dbReference type="Gene3D" id="3.30.70.360">
    <property type="match status" value="1"/>
</dbReference>
<feature type="binding site" evidence="10">
    <location>
        <position position="175"/>
    </location>
    <ligand>
        <name>Zn(2+)</name>
        <dbReference type="ChEBI" id="CHEBI:29105"/>
        <label>1</label>
    </ligand>
</feature>
<feature type="active site" description="Proton acceptor" evidence="9">
    <location>
        <position position="147"/>
    </location>
</feature>
<evidence type="ECO:0000256" key="4">
    <source>
        <dbReference type="ARBA" id="ARBA00022490"/>
    </source>
</evidence>
<proteinExistence type="inferred from homology"/>
<dbReference type="FunFam" id="3.30.70.360:FF:000005">
    <property type="entry name" value="Putative Aminoacylase-1"/>
    <property type="match status" value="1"/>
</dbReference>
<dbReference type="PANTHER" id="PTHR45892:SF1">
    <property type="entry name" value="AMINOACYLASE-1"/>
    <property type="match status" value="1"/>
</dbReference>
<comment type="cofactor">
    <cofactor evidence="10">
        <name>Zn(2+)</name>
        <dbReference type="ChEBI" id="CHEBI:29105"/>
    </cofactor>
    <text evidence="10">Binds 2 Zn(2+) ions per subunit.</text>
</comment>
<keyword evidence="6" id="KW-0378">Hydrolase</keyword>
<feature type="binding site" evidence="10">
    <location>
        <position position="113"/>
    </location>
    <ligand>
        <name>Zn(2+)</name>
        <dbReference type="ChEBI" id="CHEBI:29105"/>
        <label>2</label>
    </ligand>
</feature>
<evidence type="ECO:0000256" key="1">
    <source>
        <dbReference type="ARBA" id="ARBA00004496"/>
    </source>
</evidence>
<dbReference type="Proteomes" id="UP001329430">
    <property type="component" value="Chromosome 10"/>
</dbReference>
<evidence type="ECO:0000256" key="9">
    <source>
        <dbReference type="PIRSR" id="PIRSR036696-1"/>
    </source>
</evidence>
<feature type="active site" evidence="9">
    <location>
        <position position="82"/>
    </location>
</feature>
<evidence type="ECO:0000256" key="7">
    <source>
        <dbReference type="ARBA" id="ARBA00022833"/>
    </source>
</evidence>
<evidence type="ECO:0000313" key="13">
    <source>
        <dbReference type="Proteomes" id="UP001329430"/>
    </source>
</evidence>
<feature type="binding site" evidence="10">
    <location>
        <position position="113"/>
    </location>
    <ligand>
        <name>Zn(2+)</name>
        <dbReference type="ChEBI" id="CHEBI:29105"/>
        <label>1</label>
    </ligand>
</feature>
<gene>
    <name evidence="12" type="ORF">RI129_013098</name>
</gene>
<evidence type="ECO:0000256" key="10">
    <source>
        <dbReference type="PIRSR" id="PIRSR036696-2"/>
    </source>
</evidence>
<accession>A0AAN7V115</accession>
<dbReference type="FunFam" id="3.40.630.10:FF:000019">
    <property type="entry name" value="Aminoacylase 1"/>
    <property type="match status" value="1"/>
</dbReference>
<dbReference type="GO" id="GO:0005737">
    <property type="term" value="C:cytoplasm"/>
    <property type="evidence" value="ECO:0007669"/>
    <property type="project" value="UniProtKB-SubCell"/>
</dbReference>
<dbReference type="InterPro" id="IPR011650">
    <property type="entry name" value="Peptidase_M20_dimer"/>
</dbReference>
<dbReference type="Gene3D" id="1.10.150.900">
    <property type="match status" value="1"/>
</dbReference>
<dbReference type="SUPFAM" id="SSF53187">
    <property type="entry name" value="Zn-dependent exopeptidases"/>
    <property type="match status" value="1"/>
</dbReference>
<feature type="domain" description="Peptidase M20 dimerisation" evidence="11">
    <location>
        <begin position="189"/>
        <end position="295"/>
    </location>
</feature>
<dbReference type="GO" id="GO:0006520">
    <property type="term" value="P:amino acid metabolic process"/>
    <property type="evidence" value="ECO:0007669"/>
    <property type="project" value="InterPro"/>
</dbReference>
<dbReference type="EC" id="3.5.1.14" evidence="3"/>
<keyword evidence="13" id="KW-1185">Reference proteome</keyword>
<name>A0AAN7V115_9COLE</name>
<evidence type="ECO:0000259" key="11">
    <source>
        <dbReference type="Pfam" id="PF07687"/>
    </source>
</evidence>
<dbReference type="NCBIfam" id="TIGR01880">
    <property type="entry name" value="Ac-peptdase-euk"/>
    <property type="match status" value="1"/>
</dbReference>
<dbReference type="GO" id="GO:0046872">
    <property type="term" value="F:metal ion binding"/>
    <property type="evidence" value="ECO:0007669"/>
    <property type="project" value="UniProtKB-KW"/>
</dbReference>
<dbReference type="PROSITE" id="PS00759">
    <property type="entry name" value="ARGE_DAPE_CPG2_2"/>
    <property type="match status" value="1"/>
</dbReference>
<protein>
    <recommendedName>
        <fullName evidence="3">N-acyl-aliphatic-L-amino acid amidohydrolase</fullName>
        <ecNumber evidence="3">3.5.1.14</ecNumber>
    </recommendedName>
    <alternativeName>
        <fullName evidence="8">N-acyl-L-amino-acid amidohydrolase</fullName>
    </alternativeName>
</protein>
<dbReference type="InterPro" id="IPR036264">
    <property type="entry name" value="Bact_exopeptidase_dim_dom"/>
</dbReference>
<evidence type="ECO:0000313" key="12">
    <source>
        <dbReference type="EMBL" id="KAK5638803.1"/>
    </source>
</evidence>
<reference evidence="12 13" key="1">
    <citation type="journal article" date="2024" name="Insects">
        <title>An Improved Chromosome-Level Genome Assembly of the Firefly Pyrocoelia pectoralis.</title>
        <authorList>
            <person name="Fu X."/>
            <person name="Meyer-Rochow V.B."/>
            <person name="Ballantyne L."/>
            <person name="Zhu X."/>
        </authorList>
    </citation>
    <scope>NUCLEOTIDE SEQUENCE [LARGE SCALE GENOMIC DNA]</scope>
    <source>
        <strain evidence="12">XCY_ONT2</strain>
    </source>
</reference>
<dbReference type="EMBL" id="JAVRBK010000010">
    <property type="protein sequence ID" value="KAK5638803.1"/>
    <property type="molecule type" value="Genomic_DNA"/>
</dbReference>
<dbReference type="PIRSF" id="PIRSF036696">
    <property type="entry name" value="ACY-1"/>
    <property type="match status" value="1"/>
</dbReference>
<comment type="subcellular location">
    <subcellularLocation>
        <location evidence="1">Cytoplasm</location>
    </subcellularLocation>
</comment>
<feature type="binding site" evidence="10">
    <location>
        <position position="148"/>
    </location>
    <ligand>
        <name>Zn(2+)</name>
        <dbReference type="ChEBI" id="CHEBI:29105"/>
        <label>2</label>
    </ligand>
</feature>
<dbReference type="AlphaFoldDB" id="A0AAN7V115"/>
<keyword evidence="7 10" id="KW-0862">Zinc</keyword>
<dbReference type="InterPro" id="IPR001261">
    <property type="entry name" value="ArgE/DapE_CS"/>
</dbReference>
<dbReference type="InterPro" id="IPR010159">
    <property type="entry name" value="N-acyl_aa_amidohydrolase"/>
</dbReference>